<evidence type="ECO:0000313" key="7">
    <source>
        <dbReference type="Proteomes" id="UP000006443"/>
    </source>
</evidence>
<keyword evidence="7" id="KW-1185">Reference proteome</keyword>
<dbReference type="SUPFAM" id="SSF52540">
    <property type="entry name" value="P-loop containing nucleoside triphosphate hydrolases"/>
    <property type="match status" value="1"/>
</dbReference>
<dbReference type="InterPro" id="IPR029060">
    <property type="entry name" value="PIN-like_dom_sf"/>
</dbReference>
<reference evidence="6 7" key="1">
    <citation type="submission" date="2009-02" db="EMBL/GenBank/DDBJ databases">
        <title>Sequencing of the draft genome and assembly of Dethiobacter alkaliphilus AHT 1.</title>
        <authorList>
            <consortium name="US DOE Joint Genome Institute (JGI-PGF)"/>
            <person name="Lucas S."/>
            <person name="Copeland A."/>
            <person name="Lapidus A."/>
            <person name="Glavina del Rio T."/>
            <person name="Dalin E."/>
            <person name="Tice H."/>
            <person name="Bruce D."/>
            <person name="Goodwin L."/>
            <person name="Pitluck S."/>
            <person name="Larimer F."/>
            <person name="Land M.L."/>
            <person name="Hauser L."/>
            <person name="Muyzer G."/>
        </authorList>
    </citation>
    <scope>NUCLEOTIDE SEQUENCE [LARGE SCALE GENOMIC DNA]</scope>
    <source>
        <strain evidence="6 7">AHT 1</strain>
    </source>
</reference>
<dbReference type="AlphaFoldDB" id="C0GHX7"/>
<dbReference type="InterPro" id="IPR002716">
    <property type="entry name" value="PIN_dom"/>
</dbReference>
<feature type="domain" description="PhoH-like protein" evidence="4">
    <location>
        <begin position="202"/>
        <end position="406"/>
    </location>
</feature>
<comment type="similarity">
    <text evidence="3">In the N-terminal section; belongs to the PINc/VapC protein family.</text>
</comment>
<dbReference type="STRING" id="555088.DealDRAFT_2086"/>
<dbReference type="PANTHER" id="PTHR30473:SF2">
    <property type="entry name" value="PIN DOMAIN-CONTAINING PROTEIN"/>
    <property type="match status" value="1"/>
</dbReference>
<evidence type="ECO:0000256" key="3">
    <source>
        <dbReference type="ARBA" id="ARBA00046345"/>
    </source>
</evidence>
<accession>C0GHX7</accession>
<evidence type="ECO:0000313" key="6">
    <source>
        <dbReference type="EMBL" id="EEG77051.1"/>
    </source>
</evidence>
<feature type="domain" description="PIN" evidence="5">
    <location>
        <begin position="2"/>
        <end position="117"/>
    </location>
</feature>
<keyword evidence="2" id="KW-0067">ATP-binding</keyword>
<gene>
    <name evidence="6" type="ORF">DealDRAFT_2086</name>
</gene>
<name>C0GHX7_DETAL</name>
<dbReference type="CDD" id="cd09883">
    <property type="entry name" value="PIN_VapC_PhoHL-ATPase"/>
    <property type="match status" value="1"/>
</dbReference>
<dbReference type="InterPro" id="IPR027417">
    <property type="entry name" value="P-loop_NTPase"/>
</dbReference>
<sequence>MVLPEVVLEELDNKKKDVNYEIRANVRWIARFLDELRKQGSLYQAVALPNGGELRVEMNCLEEIELPQSWAQFKTDNRILAVARGLQKHNRPVIIVTKDIFLRIKADVLGIQAQDYRNEQVEFDIDEQYTGWAEEIVPDGLLDELYASGSIAWDKNMLVNKFILLKSDINEQKTALARYDQRRLNLLRDTKPDFYNFKLNLLQKFAREALRDDNIPLVTIMGATGSGKTLLGLGVGLEKTLDESVYRRMLICRPSVTMGEDIGFLPGDEKDKIAPYMRPIYDNLEQLIHSRAEREEHEKELDSKISYLFMSRKVVTEAIAYLQGRSIVGQYILIDEAQNLTPKQAKGIITRAGEGTKIVLVGDPEQINNPFLDSRTNGLSWAVEKMKGSALHAHITLTETKRSPLAMEAGKLMK</sequence>
<dbReference type="SUPFAM" id="SSF88723">
    <property type="entry name" value="PIN domain-like"/>
    <property type="match status" value="1"/>
</dbReference>
<dbReference type="EMBL" id="ACJM01000010">
    <property type="protein sequence ID" value="EEG77051.1"/>
    <property type="molecule type" value="Genomic_DNA"/>
</dbReference>
<proteinExistence type="inferred from homology"/>
<dbReference type="Pfam" id="PF13638">
    <property type="entry name" value="PIN_4"/>
    <property type="match status" value="1"/>
</dbReference>
<dbReference type="eggNOG" id="COG1875">
    <property type="taxonomic scope" value="Bacteria"/>
</dbReference>
<dbReference type="Gene3D" id="3.40.50.1010">
    <property type="entry name" value="5'-nuclease"/>
    <property type="match status" value="1"/>
</dbReference>
<dbReference type="InterPro" id="IPR003714">
    <property type="entry name" value="PhoH"/>
</dbReference>
<evidence type="ECO:0000256" key="2">
    <source>
        <dbReference type="ARBA" id="ARBA00022840"/>
    </source>
</evidence>
<organism evidence="6 7">
    <name type="scientific">Dethiobacter alkaliphilus AHT 1</name>
    <dbReference type="NCBI Taxonomy" id="555088"/>
    <lineage>
        <taxon>Bacteria</taxon>
        <taxon>Bacillati</taxon>
        <taxon>Bacillota</taxon>
        <taxon>Dethiobacteria</taxon>
        <taxon>Dethiobacterales</taxon>
        <taxon>Dethiobacteraceae</taxon>
        <taxon>Dethiobacter</taxon>
    </lineage>
</organism>
<dbReference type="Gene3D" id="3.40.50.300">
    <property type="entry name" value="P-loop containing nucleotide triphosphate hydrolases"/>
    <property type="match status" value="1"/>
</dbReference>
<comment type="caution">
    <text evidence="6">The sequence shown here is derived from an EMBL/GenBank/DDBJ whole genome shotgun (WGS) entry which is preliminary data.</text>
</comment>
<dbReference type="PANTHER" id="PTHR30473">
    <property type="entry name" value="PROTEIN PHOH"/>
    <property type="match status" value="1"/>
</dbReference>
<evidence type="ECO:0000259" key="5">
    <source>
        <dbReference type="Pfam" id="PF13638"/>
    </source>
</evidence>
<dbReference type="InterPro" id="IPR051451">
    <property type="entry name" value="PhoH2-like"/>
</dbReference>
<dbReference type="Proteomes" id="UP000006443">
    <property type="component" value="Unassembled WGS sequence"/>
</dbReference>
<dbReference type="GO" id="GO:0005829">
    <property type="term" value="C:cytosol"/>
    <property type="evidence" value="ECO:0007669"/>
    <property type="project" value="TreeGrafter"/>
</dbReference>
<dbReference type="GO" id="GO:0005524">
    <property type="term" value="F:ATP binding"/>
    <property type="evidence" value="ECO:0007669"/>
    <property type="project" value="UniProtKB-KW"/>
</dbReference>
<dbReference type="Pfam" id="PF02562">
    <property type="entry name" value="PhoH"/>
    <property type="match status" value="1"/>
</dbReference>
<keyword evidence="1" id="KW-0547">Nucleotide-binding</keyword>
<evidence type="ECO:0000256" key="1">
    <source>
        <dbReference type="ARBA" id="ARBA00022741"/>
    </source>
</evidence>
<protein>
    <submittedName>
        <fullName evidence="6">PhoH family protein</fullName>
    </submittedName>
</protein>
<evidence type="ECO:0000259" key="4">
    <source>
        <dbReference type="Pfam" id="PF02562"/>
    </source>
</evidence>